<evidence type="ECO:0000313" key="3">
    <source>
        <dbReference type="Proteomes" id="UP000304900"/>
    </source>
</evidence>
<name>A0A4V6BLF0_9BACT</name>
<feature type="transmembrane region" description="Helical" evidence="1">
    <location>
        <begin position="237"/>
        <end position="256"/>
    </location>
</feature>
<organism evidence="2 3">
    <name type="scientific">Dyadobacter frigoris</name>
    <dbReference type="NCBI Taxonomy" id="2576211"/>
    <lineage>
        <taxon>Bacteria</taxon>
        <taxon>Pseudomonadati</taxon>
        <taxon>Bacteroidota</taxon>
        <taxon>Cytophagia</taxon>
        <taxon>Cytophagales</taxon>
        <taxon>Spirosomataceae</taxon>
        <taxon>Dyadobacter</taxon>
    </lineage>
</organism>
<feature type="transmembrane region" description="Helical" evidence="1">
    <location>
        <begin position="67"/>
        <end position="93"/>
    </location>
</feature>
<dbReference type="OrthoDB" id="924608at2"/>
<feature type="transmembrane region" description="Helical" evidence="1">
    <location>
        <begin position="370"/>
        <end position="386"/>
    </location>
</feature>
<evidence type="ECO:0008006" key="4">
    <source>
        <dbReference type="Google" id="ProtNLM"/>
    </source>
</evidence>
<gene>
    <name evidence="2" type="ORF">FDK13_20610</name>
</gene>
<feature type="transmembrane region" description="Helical" evidence="1">
    <location>
        <begin position="295"/>
        <end position="312"/>
    </location>
</feature>
<evidence type="ECO:0000256" key="1">
    <source>
        <dbReference type="SAM" id="Phobius"/>
    </source>
</evidence>
<feature type="transmembrane region" description="Helical" evidence="1">
    <location>
        <begin position="148"/>
        <end position="166"/>
    </location>
</feature>
<evidence type="ECO:0000313" key="2">
    <source>
        <dbReference type="EMBL" id="TKT90143.1"/>
    </source>
</evidence>
<feature type="transmembrane region" description="Helical" evidence="1">
    <location>
        <begin position="212"/>
        <end position="230"/>
    </location>
</feature>
<dbReference type="Proteomes" id="UP000304900">
    <property type="component" value="Unassembled WGS sequence"/>
</dbReference>
<keyword evidence="1" id="KW-0472">Membrane</keyword>
<proteinExistence type="predicted"/>
<comment type="caution">
    <text evidence="2">The sequence shown here is derived from an EMBL/GenBank/DDBJ whole genome shotgun (WGS) entry which is preliminary data.</text>
</comment>
<feature type="transmembrane region" description="Helical" evidence="1">
    <location>
        <begin position="343"/>
        <end position="363"/>
    </location>
</feature>
<sequence length="567" mass="64912">MISSKNRKIVTYTLLALIILSVLISGVIFPPFHGYYTTDENFVADSGVWMWYGNTPRGLDWPASPSMLFYFVVFGAACFKSIIANSGSIHGLVSIFESFDLEAYKYLWDREPYILLGRAVQIFVVGYIMYITIRLIHKRNHYLLTDSLRLFLPVVLVACTILFGNLPVLRPEAISGSLFILLMARLIFTDSVTVKEVAICSIFFGLILAQRLIFAFFIPFYVMSIFLLVAQNKIKNVLFSLLMILVSFIIFCPFIITDTLVVMKSFVGGIIAKMNDKPMGTFFNMEYLKIFFAEPVNYIILILSVLGIYNLLRTKKIIYFVLIGNLFLFLFLVLRSSKIYDTHVLPAGVVTLFLIGFGLSYVVELGKATGFKIAIGLVIIMSLFHFNEAYAQHKRVHATINMHTASKWILTLPSDTKMLLNPELEFYIPKTQDCLLREKAQNLDTLKMIKKLNFLLGNKGAAELSEKNLPIIANAFAFEDEKQYDAQYRILLKYVSTEKRKMYDYDIYFDSIELASHSVQTQEAIAEFKAGKYQYMVTDLQLEGFKPVKIFNKDEGAYYYVYNSRIQ</sequence>
<feature type="transmembrane region" description="Helical" evidence="1">
    <location>
        <begin position="178"/>
        <end position="206"/>
    </location>
</feature>
<protein>
    <recommendedName>
        <fullName evidence="4">Glycosyltransferase family 39 protein</fullName>
    </recommendedName>
</protein>
<keyword evidence="3" id="KW-1185">Reference proteome</keyword>
<keyword evidence="1" id="KW-0812">Transmembrane</keyword>
<feature type="transmembrane region" description="Helical" evidence="1">
    <location>
        <begin position="12"/>
        <end position="32"/>
    </location>
</feature>
<feature type="transmembrane region" description="Helical" evidence="1">
    <location>
        <begin position="317"/>
        <end position="337"/>
    </location>
</feature>
<dbReference type="EMBL" id="SZVO01000010">
    <property type="protein sequence ID" value="TKT90143.1"/>
    <property type="molecule type" value="Genomic_DNA"/>
</dbReference>
<dbReference type="RefSeq" id="WP_137341906.1">
    <property type="nucleotide sequence ID" value="NZ_BSQH01000004.1"/>
</dbReference>
<accession>A0A4V6BLF0</accession>
<feature type="transmembrane region" description="Helical" evidence="1">
    <location>
        <begin position="113"/>
        <end position="136"/>
    </location>
</feature>
<dbReference type="AlphaFoldDB" id="A0A4V6BLF0"/>
<keyword evidence="1" id="KW-1133">Transmembrane helix</keyword>
<reference evidence="2 3" key="1">
    <citation type="submission" date="2019-05" db="EMBL/GenBank/DDBJ databases">
        <title>Dyadobacter AR-3-8 sp. nov., isolated from arctic soil.</title>
        <authorList>
            <person name="Chaudhary D.K."/>
        </authorList>
    </citation>
    <scope>NUCLEOTIDE SEQUENCE [LARGE SCALE GENOMIC DNA]</scope>
    <source>
        <strain evidence="2 3">AR-3-8</strain>
    </source>
</reference>